<organism evidence="2">
    <name type="scientific">Cronobacter turicensis</name>
    <dbReference type="NCBI Taxonomy" id="413502"/>
    <lineage>
        <taxon>Bacteria</taxon>
        <taxon>Pseudomonadati</taxon>
        <taxon>Pseudomonadota</taxon>
        <taxon>Gammaproteobacteria</taxon>
        <taxon>Enterobacterales</taxon>
        <taxon>Enterobacteriaceae</taxon>
        <taxon>Cronobacter</taxon>
    </lineage>
</organism>
<dbReference type="EMBL" id="MSAG01000012">
    <property type="protein sequence ID" value="PUX23663.1"/>
    <property type="molecule type" value="Genomic_DNA"/>
</dbReference>
<proteinExistence type="predicted"/>
<name>A0A2T7B6X2_9ENTR</name>
<dbReference type="AlphaFoldDB" id="A0A2T7B6X2"/>
<dbReference type="NCBIfam" id="NF047498">
    <property type="entry name" value="LIC_12616_fam"/>
    <property type="match status" value="1"/>
</dbReference>
<evidence type="ECO:0000313" key="2">
    <source>
        <dbReference type="EMBL" id="PUX23663.1"/>
    </source>
</evidence>
<comment type="caution">
    <text evidence="2">The sequence shown here is derived from an EMBL/GenBank/DDBJ whole genome shotgun (WGS) entry which is preliminary data.</text>
</comment>
<feature type="domain" description="Phage neck terminator protein gp12-like" evidence="1">
    <location>
        <begin position="23"/>
        <end position="175"/>
    </location>
</feature>
<dbReference type="OrthoDB" id="8446915at2"/>
<dbReference type="InterPro" id="IPR057087">
    <property type="entry name" value="Gp12-like"/>
</dbReference>
<sequence length="177" mass="19204">MSNDTTAAGWLTPTGSPPAWESTLNRELTRWIAGVSGLPEAAVMPLWQDTAALADTPGCAFGITEIHAAPPYWAPLNADDDLLTVGEQLQVQCLFSGAGAPAFATQFRDGLAVTQNQDELNRTGLAVCACTPVICVPELIDNHWHRRYRMTVTLSRIYTRTYHIKSLATAPVAFFGE</sequence>
<protein>
    <recommendedName>
        <fullName evidence="1">Phage neck terminator protein gp12-like domain-containing protein</fullName>
    </recommendedName>
</protein>
<dbReference type="Pfam" id="PF23961">
    <property type="entry name" value="Phage_tail_terminator_9"/>
    <property type="match status" value="1"/>
</dbReference>
<evidence type="ECO:0000259" key="1">
    <source>
        <dbReference type="Pfam" id="PF23961"/>
    </source>
</evidence>
<accession>A0A2T7B6X2</accession>
<gene>
    <name evidence="2" type="ORF">BS411_07005</name>
</gene>
<dbReference type="RefSeq" id="WP_075197968.1">
    <property type="nucleotide sequence ID" value="NZ_CP187984.1"/>
</dbReference>
<reference evidence="2" key="1">
    <citation type="submission" date="2016-12" db="EMBL/GenBank/DDBJ databases">
        <title>Analysis of the Molecular Diversity Among Cronobacter Species Isolated from Filth Flies Using a Pan Genomic DNA Microarray.</title>
        <authorList>
            <person name="Pava-Ripoll M."/>
            <person name="Tall B."/>
            <person name="Farber J."/>
            <person name="Fanning S."/>
            <person name="Lehner A."/>
            <person name="Stephan R."/>
            <person name="Pagotto F."/>
            <person name="Iverson C."/>
            <person name="Ziobro G."/>
            <person name="Miller A."/>
            <person name="Pearson R."/>
            <person name="Yan Q."/>
            <person name="Kim M."/>
            <person name="Jeong S."/>
            <person name="Park J."/>
            <person name="Jun S."/>
            <person name="Choi H."/>
            <person name="Chung T."/>
            <person name="Yoo Y."/>
            <person name="Park E."/>
            <person name="Hwang S."/>
            <person name="Lee B."/>
            <person name="Sathyamoorthy V."/>
            <person name="Carter L."/>
            <person name="Mammel M."/>
            <person name="Jackson S."/>
            <person name="Kothary M."/>
            <person name="Patel I."/>
            <person name="Grim C."/>
            <person name="Gopinath G."/>
            <person name="Gangiredla J."/>
            <person name="Chase H."/>
        </authorList>
    </citation>
    <scope>NUCLEOTIDE SEQUENCE [LARGE SCALE GENOMIC DNA]</scope>
    <source>
        <strain evidence="2">MOD1-Sh41s</strain>
    </source>
</reference>